<sequence length="236" mass="25532">MVSTGKSTTGRRKKDAQSDTEAEGQPKSQGVDEKKYVGIPNRAPDAAGGKCSQRTRSRARVRAGRGRITAADANNTRKLTEFFAVVRNAKPEAGAEQRATSEPPAKARDGGGGEGEEEEQEVTITRVVGPIWNVDYAHLRHDCGVCPFSKKPCELNAAACSKCICYICDDFVANCPAWSKGEHPHCHAHRSPHFDALRERARREPAPRAGAATPPRTRSSAADGLRRTRSQCAAAR</sequence>
<feature type="region of interest" description="Disordered" evidence="1">
    <location>
        <begin position="91"/>
        <end position="121"/>
    </location>
</feature>
<organism evidence="2">
    <name type="scientific">Tetraselmis sp. GSL018</name>
    <dbReference type="NCBI Taxonomy" id="582737"/>
    <lineage>
        <taxon>Eukaryota</taxon>
        <taxon>Viridiplantae</taxon>
        <taxon>Chlorophyta</taxon>
        <taxon>core chlorophytes</taxon>
        <taxon>Chlorodendrophyceae</taxon>
        <taxon>Chlorodendrales</taxon>
        <taxon>Chlorodendraceae</taxon>
        <taxon>Tetraselmis</taxon>
    </lineage>
</organism>
<protein>
    <submittedName>
        <fullName evidence="2">Uncharacterized protein</fullName>
    </submittedName>
</protein>
<dbReference type="PANTHER" id="PTHR33443">
    <property type="entry name" value="ZGC:112980"/>
    <property type="match status" value="1"/>
</dbReference>
<feature type="compositionally biased region" description="Low complexity" evidence="1">
    <location>
        <begin position="207"/>
        <end position="218"/>
    </location>
</feature>
<proteinExistence type="predicted"/>
<gene>
    <name evidence="2" type="ORF">TSPGSL018_13991</name>
</gene>
<dbReference type="PANTHER" id="PTHR33443:SF30">
    <property type="entry name" value="SARCOSINE DEHYDROGENASE-2C PROTEIN"/>
    <property type="match status" value="1"/>
</dbReference>
<dbReference type="InterPro" id="IPR053234">
    <property type="entry name" value="RPM1_Interactor"/>
</dbReference>
<evidence type="ECO:0000256" key="1">
    <source>
        <dbReference type="SAM" id="MobiDB-lite"/>
    </source>
</evidence>
<name>A0A061R712_9CHLO</name>
<dbReference type="EMBL" id="GBEZ01020356">
    <property type="protein sequence ID" value="JAC66311.1"/>
    <property type="molecule type" value="Transcribed_RNA"/>
</dbReference>
<feature type="region of interest" description="Disordered" evidence="1">
    <location>
        <begin position="1"/>
        <end position="72"/>
    </location>
</feature>
<evidence type="ECO:0000313" key="2">
    <source>
        <dbReference type="EMBL" id="JAC66311.1"/>
    </source>
</evidence>
<feature type="region of interest" description="Disordered" evidence="1">
    <location>
        <begin position="199"/>
        <end position="236"/>
    </location>
</feature>
<reference evidence="2" key="1">
    <citation type="submission" date="2014-05" db="EMBL/GenBank/DDBJ databases">
        <title>The transcriptome of the halophilic microalga Tetraselmis sp. GSL018 isolated from the Great Salt Lake, Utah.</title>
        <authorList>
            <person name="Jinkerson R.E."/>
            <person name="D'Adamo S."/>
            <person name="Posewitz M.C."/>
        </authorList>
    </citation>
    <scope>NUCLEOTIDE SEQUENCE</scope>
    <source>
        <strain evidence="2">GSL018</strain>
    </source>
</reference>
<accession>A0A061R712</accession>
<feature type="compositionally biased region" description="Basic residues" evidence="1">
    <location>
        <begin position="53"/>
        <end position="65"/>
    </location>
</feature>
<dbReference type="AlphaFoldDB" id="A0A061R712"/>